<reference evidence="1" key="1">
    <citation type="journal article" date="2017" name="Nature">
        <title>The sunflower genome provides insights into oil metabolism, flowering and Asterid evolution.</title>
        <authorList>
            <person name="Badouin H."/>
            <person name="Gouzy J."/>
            <person name="Grassa C.J."/>
            <person name="Murat F."/>
            <person name="Staton S.E."/>
            <person name="Cottret L."/>
            <person name="Lelandais-Briere C."/>
            <person name="Owens G.L."/>
            <person name="Carrere S."/>
            <person name="Mayjonade B."/>
            <person name="Legrand L."/>
            <person name="Gill N."/>
            <person name="Kane N.C."/>
            <person name="Bowers J.E."/>
            <person name="Hubner S."/>
            <person name="Bellec A."/>
            <person name="Berard A."/>
            <person name="Berges H."/>
            <person name="Blanchet N."/>
            <person name="Boniface M.C."/>
            <person name="Brunel D."/>
            <person name="Catrice O."/>
            <person name="Chaidir N."/>
            <person name="Claudel C."/>
            <person name="Donnadieu C."/>
            <person name="Faraut T."/>
            <person name="Fievet G."/>
            <person name="Helmstetter N."/>
            <person name="King M."/>
            <person name="Knapp S.J."/>
            <person name="Lai Z."/>
            <person name="Le Paslier M.C."/>
            <person name="Lippi Y."/>
            <person name="Lorenzon L."/>
            <person name="Mandel J.R."/>
            <person name="Marage G."/>
            <person name="Marchand G."/>
            <person name="Marquand E."/>
            <person name="Bret-Mestries E."/>
            <person name="Morien E."/>
            <person name="Nambeesan S."/>
            <person name="Nguyen T."/>
            <person name="Pegot-Espagnet P."/>
            <person name="Pouilly N."/>
            <person name="Raftis F."/>
            <person name="Sallet E."/>
            <person name="Schiex T."/>
            <person name="Thomas J."/>
            <person name="Vandecasteele C."/>
            <person name="Vares D."/>
            <person name="Vear F."/>
            <person name="Vautrin S."/>
            <person name="Crespi M."/>
            <person name="Mangin B."/>
            <person name="Burke J.M."/>
            <person name="Salse J."/>
            <person name="Munos S."/>
            <person name="Vincourt P."/>
            <person name="Rieseberg L.H."/>
            <person name="Langlade N.B."/>
        </authorList>
    </citation>
    <scope>NUCLEOTIDE SEQUENCE</scope>
    <source>
        <tissue evidence="1">Leaves</tissue>
    </source>
</reference>
<name>A0A9K3GYS1_HELAN</name>
<organism evidence="1 2">
    <name type="scientific">Helianthus annuus</name>
    <name type="common">Common sunflower</name>
    <dbReference type="NCBI Taxonomy" id="4232"/>
    <lineage>
        <taxon>Eukaryota</taxon>
        <taxon>Viridiplantae</taxon>
        <taxon>Streptophyta</taxon>
        <taxon>Embryophyta</taxon>
        <taxon>Tracheophyta</taxon>
        <taxon>Spermatophyta</taxon>
        <taxon>Magnoliopsida</taxon>
        <taxon>eudicotyledons</taxon>
        <taxon>Gunneridae</taxon>
        <taxon>Pentapetalae</taxon>
        <taxon>asterids</taxon>
        <taxon>campanulids</taxon>
        <taxon>Asterales</taxon>
        <taxon>Asteraceae</taxon>
        <taxon>Asteroideae</taxon>
        <taxon>Heliantheae alliance</taxon>
        <taxon>Heliantheae</taxon>
        <taxon>Helianthus</taxon>
    </lineage>
</organism>
<evidence type="ECO:0000313" key="2">
    <source>
        <dbReference type="Proteomes" id="UP000215914"/>
    </source>
</evidence>
<keyword evidence="2" id="KW-1185">Reference proteome</keyword>
<proteinExistence type="predicted"/>
<reference evidence="1" key="2">
    <citation type="submission" date="2020-06" db="EMBL/GenBank/DDBJ databases">
        <title>Helianthus annuus Genome sequencing and assembly Release 2.</title>
        <authorList>
            <person name="Gouzy J."/>
            <person name="Langlade N."/>
            <person name="Munos S."/>
        </authorList>
    </citation>
    <scope>NUCLEOTIDE SEQUENCE</scope>
    <source>
        <tissue evidence="1">Leaves</tissue>
    </source>
</reference>
<dbReference type="EMBL" id="MNCJ02000331">
    <property type="protein sequence ID" value="KAF5760123.1"/>
    <property type="molecule type" value="Genomic_DNA"/>
</dbReference>
<comment type="caution">
    <text evidence="1">The sequence shown here is derived from an EMBL/GenBank/DDBJ whole genome shotgun (WGS) entry which is preliminary data.</text>
</comment>
<dbReference type="Gramene" id="mRNA:HanXRQr2_Chr16g0749591">
    <property type="protein sequence ID" value="CDS:HanXRQr2_Chr16g0749591.1"/>
    <property type="gene ID" value="HanXRQr2_Chr16g0749591"/>
</dbReference>
<dbReference type="Proteomes" id="UP000215914">
    <property type="component" value="Unassembled WGS sequence"/>
</dbReference>
<gene>
    <name evidence="1" type="ORF">HanXRQr2_Chr16g0749591</name>
</gene>
<protein>
    <submittedName>
        <fullName evidence="1">Uncharacterized protein</fullName>
    </submittedName>
</protein>
<dbReference type="AlphaFoldDB" id="A0A9K3GYS1"/>
<sequence>MTLPQFAVATGFYTQQEVHEPGFVTLLRGVVKKAQDFCVMKEDLARFWGTIATAPFSNNMVASDIRDPVHRFIHKILAATLIGRHEGDNKVNHHSLFCLMCMVEGQPANLASIFAWSMTRPSRGGRQARLYCGPYITWLAESLAVFADYPAERMHTGPAPTLMELKSFQSAGIVTYDEPPAWAAIVKGPQVQPPPSTVAAEAMQATIPPRYQVPLVRCELPARQYPIREPRPDPLTLKAVYDRVKGLYDYVDDQFGQMRHQMETCQRRLEDGMRVLMDHFQLQPPPSWEAGFEEQWNEGERDDEG</sequence>
<evidence type="ECO:0000313" key="1">
    <source>
        <dbReference type="EMBL" id="KAF5760123.1"/>
    </source>
</evidence>
<accession>A0A9K3GYS1</accession>